<feature type="domain" description="Lactate/malate dehydrogenase N-terminal" evidence="5">
    <location>
        <begin position="4"/>
        <end position="144"/>
    </location>
</feature>
<evidence type="ECO:0000313" key="7">
    <source>
        <dbReference type="EMBL" id="RSU10346.1"/>
    </source>
</evidence>
<dbReference type="EMBL" id="NGKA01000015">
    <property type="protein sequence ID" value="RSU10346.1"/>
    <property type="molecule type" value="Genomic_DNA"/>
</dbReference>
<proteinExistence type="inferred from homology"/>
<protein>
    <submittedName>
        <fullName evidence="7">L-lactate dehydrogenase</fullName>
    </submittedName>
</protein>
<keyword evidence="4" id="KW-0560">Oxidoreductase</keyword>
<dbReference type="RefSeq" id="WP_126809592.1">
    <property type="nucleotide sequence ID" value="NZ_NGKA01000015.1"/>
</dbReference>
<dbReference type="InterPro" id="IPR022383">
    <property type="entry name" value="Lactate/malate_DH_C"/>
</dbReference>
<dbReference type="InterPro" id="IPR015955">
    <property type="entry name" value="Lactate_DH/Glyco_Ohase_4_C"/>
</dbReference>
<gene>
    <name evidence="7" type="ORF">CBF29_10065</name>
</gene>
<dbReference type="PANTHER" id="PTHR43128:SF31">
    <property type="entry name" value="L-LACTATE DEHYDROGENASE"/>
    <property type="match status" value="1"/>
</dbReference>
<dbReference type="InterPro" id="IPR001236">
    <property type="entry name" value="Lactate/malate_DH_N"/>
</dbReference>
<feature type="binding site" evidence="3">
    <location>
        <position position="34"/>
    </location>
    <ligand>
        <name>NAD(+)</name>
        <dbReference type="ChEBI" id="CHEBI:57540"/>
    </ligand>
</feature>
<dbReference type="PANTHER" id="PTHR43128">
    <property type="entry name" value="L-2-HYDROXYCARBOXYLATE DEHYDROGENASE (NAD(P)(+))"/>
    <property type="match status" value="1"/>
</dbReference>
<dbReference type="Pfam" id="PF00056">
    <property type="entry name" value="Ldh_1_N"/>
    <property type="match status" value="1"/>
</dbReference>
<sequence length="302" mass="32858">MGKKVGIIGVGHVGSTTAYTLIQKQIADELVLFDKNEKIVEAEINDLIQGQIGNESTVRIKGNDLSQLASCDVFIFSAGKIELLAGGADRFEELSFTKKVVEEWAPKIKASGFNGILLSVTNPCDVIVRYLQELTGLPKNKIFGTGTSLDTARMKQAVGEGFGVHPNSVKGYVLWEHGETQFIAWSTVRIAEQQVANGLSAEKIEYLEKEASAAGSRIFLGKIYTCYGIANQAAKITKAILTDADVVIPVSAYSESEKLYIGQPALIGASGIKKTFDLTLTEDEQLSWRRSVEKIKEMYAAI</sequence>
<feature type="binding site" evidence="3">
    <location>
        <begin position="9"/>
        <end position="14"/>
    </location>
    <ligand>
        <name>NAD(+)</name>
        <dbReference type="ChEBI" id="CHEBI:57540"/>
    </ligand>
</feature>
<feature type="domain" description="Lactate/malate dehydrogenase C-terminal" evidence="6">
    <location>
        <begin position="147"/>
        <end position="297"/>
    </location>
</feature>
<feature type="active site" description="Proton acceptor" evidence="2">
    <location>
        <position position="177"/>
    </location>
</feature>
<dbReference type="OrthoDB" id="9802969at2"/>
<dbReference type="GO" id="GO:0004459">
    <property type="term" value="F:L-lactate dehydrogenase (NAD+) activity"/>
    <property type="evidence" value="ECO:0007669"/>
    <property type="project" value="TreeGrafter"/>
</dbReference>
<evidence type="ECO:0000256" key="1">
    <source>
        <dbReference type="ARBA" id="ARBA00006054"/>
    </source>
</evidence>
<dbReference type="Gene3D" id="3.40.50.720">
    <property type="entry name" value="NAD(P)-binding Rossmann-like Domain"/>
    <property type="match status" value="1"/>
</dbReference>
<dbReference type="Gene3D" id="3.90.110.10">
    <property type="entry name" value="Lactate dehydrogenase/glycoside hydrolase, family 4, C-terminal"/>
    <property type="match status" value="1"/>
</dbReference>
<evidence type="ECO:0000259" key="5">
    <source>
        <dbReference type="Pfam" id="PF00056"/>
    </source>
</evidence>
<feature type="binding site" evidence="3">
    <location>
        <begin position="120"/>
        <end position="122"/>
    </location>
    <ligand>
        <name>NAD(+)</name>
        <dbReference type="ChEBI" id="CHEBI:57540"/>
    </ligand>
</feature>
<dbReference type="PRINTS" id="PR00086">
    <property type="entry name" value="LLDHDRGNASE"/>
</dbReference>
<dbReference type="GO" id="GO:0006089">
    <property type="term" value="P:lactate metabolic process"/>
    <property type="evidence" value="ECO:0007669"/>
    <property type="project" value="TreeGrafter"/>
</dbReference>
<accession>A0A430AQL1</accession>
<dbReference type="InterPro" id="IPR001557">
    <property type="entry name" value="L-lactate/malate_DH"/>
</dbReference>
<dbReference type="Proteomes" id="UP000287605">
    <property type="component" value="Unassembled WGS sequence"/>
</dbReference>
<dbReference type="PIRSF" id="PIRSF000102">
    <property type="entry name" value="Lac_mal_DH"/>
    <property type="match status" value="1"/>
</dbReference>
<evidence type="ECO:0000256" key="2">
    <source>
        <dbReference type="PIRSR" id="PIRSR000102-1"/>
    </source>
</evidence>
<comment type="caution">
    <text evidence="7">The sequence shown here is derived from an EMBL/GenBank/DDBJ whole genome shotgun (WGS) entry which is preliminary data.</text>
</comment>
<evidence type="ECO:0000256" key="4">
    <source>
        <dbReference type="RuleBase" id="RU003369"/>
    </source>
</evidence>
<keyword evidence="3" id="KW-0520">NAD</keyword>
<comment type="similarity">
    <text evidence="1">Belongs to the LDH/MDH superfamily. LDH family.</text>
</comment>
<dbReference type="AlphaFoldDB" id="A0A430AQL1"/>
<dbReference type="InterPro" id="IPR036291">
    <property type="entry name" value="NAD(P)-bd_dom_sf"/>
</dbReference>
<dbReference type="Pfam" id="PF02866">
    <property type="entry name" value="Ldh_1_C"/>
    <property type="match status" value="1"/>
</dbReference>
<dbReference type="SUPFAM" id="SSF51735">
    <property type="entry name" value="NAD(P)-binding Rossmann-fold domains"/>
    <property type="match status" value="1"/>
</dbReference>
<dbReference type="SUPFAM" id="SSF56327">
    <property type="entry name" value="LDH C-terminal domain-like"/>
    <property type="match status" value="1"/>
</dbReference>
<evidence type="ECO:0000256" key="3">
    <source>
        <dbReference type="PIRSR" id="PIRSR000102-3"/>
    </source>
</evidence>
<keyword evidence="8" id="KW-1185">Reference proteome</keyword>
<organism evidence="7 8">
    <name type="scientific">Vagococcus elongatus</name>
    <dbReference type="NCBI Taxonomy" id="180344"/>
    <lineage>
        <taxon>Bacteria</taxon>
        <taxon>Bacillati</taxon>
        <taxon>Bacillota</taxon>
        <taxon>Bacilli</taxon>
        <taxon>Lactobacillales</taxon>
        <taxon>Enterococcaceae</taxon>
        <taxon>Vagococcus</taxon>
    </lineage>
</organism>
<evidence type="ECO:0000313" key="8">
    <source>
        <dbReference type="Proteomes" id="UP000287605"/>
    </source>
</evidence>
<name>A0A430AQL1_9ENTE</name>
<reference evidence="7 8" key="1">
    <citation type="submission" date="2017-05" db="EMBL/GenBank/DDBJ databases">
        <title>Vagococcus spp. assemblies.</title>
        <authorList>
            <person name="Gulvik C.A."/>
        </authorList>
    </citation>
    <scope>NUCLEOTIDE SEQUENCE [LARGE SCALE GENOMIC DNA]</scope>
    <source>
        <strain evidence="7 8">CCUG 51432</strain>
    </source>
</reference>
<evidence type="ECO:0000259" key="6">
    <source>
        <dbReference type="Pfam" id="PF02866"/>
    </source>
</evidence>